<organism evidence="7 8">
    <name type="scientific">Haematococcus lacustris</name>
    <name type="common">Green alga</name>
    <name type="synonym">Haematococcus pluvialis</name>
    <dbReference type="NCBI Taxonomy" id="44745"/>
    <lineage>
        <taxon>Eukaryota</taxon>
        <taxon>Viridiplantae</taxon>
        <taxon>Chlorophyta</taxon>
        <taxon>core chlorophytes</taxon>
        <taxon>Chlorophyceae</taxon>
        <taxon>CS clade</taxon>
        <taxon>Chlamydomonadales</taxon>
        <taxon>Haematococcaceae</taxon>
        <taxon>Haematococcus</taxon>
    </lineage>
</organism>
<proteinExistence type="inferred from homology"/>
<dbReference type="AlphaFoldDB" id="A0A699Z1Z4"/>
<feature type="domain" description="FAD dependent oxidoreductase" evidence="6">
    <location>
        <begin position="26"/>
        <end position="164"/>
    </location>
</feature>
<dbReference type="Gene3D" id="3.30.9.10">
    <property type="entry name" value="D-Amino Acid Oxidase, subunit A, domain 2"/>
    <property type="match status" value="1"/>
</dbReference>
<dbReference type="SUPFAM" id="SSF54373">
    <property type="entry name" value="FAD-linked reductases, C-terminal domain"/>
    <property type="match status" value="1"/>
</dbReference>
<dbReference type="GO" id="GO:0008115">
    <property type="term" value="F:sarcosine oxidase activity"/>
    <property type="evidence" value="ECO:0007669"/>
    <property type="project" value="TreeGrafter"/>
</dbReference>
<evidence type="ECO:0000256" key="4">
    <source>
        <dbReference type="ARBA" id="ARBA00022827"/>
    </source>
</evidence>
<name>A0A699Z1Z4_HAELA</name>
<dbReference type="GO" id="GO:0050660">
    <property type="term" value="F:flavin adenine dinucleotide binding"/>
    <property type="evidence" value="ECO:0007669"/>
    <property type="project" value="InterPro"/>
</dbReference>
<keyword evidence="8" id="KW-1185">Reference proteome</keyword>
<gene>
    <name evidence="7" type="ORF">HaLaN_11787</name>
</gene>
<dbReference type="Gene3D" id="3.50.50.60">
    <property type="entry name" value="FAD/NAD(P)-binding domain"/>
    <property type="match status" value="1"/>
</dbReference>
<dbReference type="EMBL" id="BLLF01000865">
    <property type="protein sequence ID" value="GFH15545.1"/>
    <property type="molecule type" value="Genomic_DNA"/>
</dbReference>
<keyword evidence="4" id="KW-0274">FAD</keyword>
<dbReference type="InterPro" id="IPR006076">
    <property type="entry name" value="FAD-dep_OxRdtase"/>
</dbReference>
<keyword evidence="5" id="KW-0560">Oxidoreductase</keyword>
<dbReference type="Proteomes" id="UP000485058">
    <property type="component" value="Unassembled WGS sequence"/>
</dbReference>
<evidence type="ECO:0000256" key="2">
    <source>
        <dbReference type="ARBA" id="ARBA00010989"/>
    </source>
</evidence>
<evidence type="ECO:0000313" key="7">
    <source>
        <dbReference type="EMBL" id="GFH15545.1"/>
    </source>
</evidence>
<reference evidence="7 8" key="1">
    <citation type="submission" date="2020-02" db="EMBL/GenBank/DDBJ databases">
        <title>Draft genome sequence of Haematococcus lacustris strain NIES-144.</title>
        <authorList>
            <person name="Morimoto D."/>
            <person name="Nakagawa S."/>
            <person name="Yoshida T."/>
            <person name="Sawayama S."/>
        </authorList>
    </citation>
    <scope>NUCLEOTIDE SEQUENCE [LARGE SCALE GENOMIC DNA]</scope>
    <source>
        <strain evidence="7 8">NIES-144</strain>
    </source>
</reference>
<comment type="similarity">
    <text evidence="2">Belongs to the MSOX/MTOX family.</text>
</comment>
<evidence type="ECO:0000256" key="1">
    <source>
        <dbReference type="ARBA" id="ARBA00001974"/>
    </source>
</evidence>
<comment type="cofactor">
    <cofactor evidence="1">
        <name>FAD</name>
        <dbReference type="ChEBI" id="CHEBI:57692"/>
    </cofactor>
</comment>
<evidence type="ECO:0000256" key="5">
    <source>
        <dbReference type="ARBA" id="ARBA00023002"/>
    </source>
</evidence>
<protein>
    <submittedName>
        <fullName evidence="7">DAO domain-containing protein</fullName>
    </submittedName>
</protein>
<dbReference type="PANTHER" id="PTHR10961:SF7">
    <property type="entry name" value="FAD DEPENDENT OXIDOREDUCTASE DOMAIN-CONTAINING PROTEIN"/>
    <property type="match status" value="1"/>
</dbReference>
<dbReference type="Pfam" id="PF01266">
    <property type="entry name" value="DAO"/>
    <property type="match status" value="1"/>
</dbReference>
<dbReference type="PANTHER" id="PTHR10961">
    <property type="entry name" value="PEROXISOMAL SARCOSINE OXIDASE"/>
    <property type="match status" value="1"/>
</dbReference>
<comment type="caution">
    <text evidence="7">The sequence shown here is derived from an EMBL/GenBank/DDBJ whole genome shotgun (WGS) entry which is preliminary data.</text>
</comment>
<evidence type="ECO:0000259" key="6">
    <source>
        <dbReference type="Pfam" id="PF01266"/>
    </source>
</evidence>
<accession>A0A699Z1Z4</accession>
<evidence type="ECO:0000256" key="3">
    <source>
        <dbReference type="ARBA" id="ARBA00022630"/>
    </source>
</evidence>
<keyword evidence="3" id="KW-0285">Flavoprotein</keyword>
<evidence type="ECO:0000313" key="8">
    <source>
        <dbReference type="Proteomes" id="UP000485058"/>
    </source>
</evidence>
<dbReference type="InterPro" id="IPR036188">
    <property type="entry name" value="FAD/NAD-bd_sf"/>
</dbReference>
<dbReference type="InterPro" id="IPR045170">
    <property type="entry name" value="MTOX"/>
</dbReference>
<sequence length="216" mass="23552">MQELCVVERQVVGWFPAPPGTFQPDAFPVFILDDGPGRCWYGFPSWGPQLGFKIGLYNHLRQVVRPDEVSRAERQHDDTGSALLLSSRALEVEDEAALRNAVRAFFPAADGPLLAHSTCLFTNTPDGHFVVDRHPHHPQVILCSACSGHGFKMSSGIGQLLARMVVAGSSPGTGFAGGEELRLHRISKDREGHDRFLRAAAVQAQIRAQQAAGHPQ</sequence>